<dbReference type="InterPro" id="IPR015943">
    <property type="entry name" value="WD40/YVTN_repeat-like_dom_sf"/>
</dbReference>
<dbReference type="SUPFAM" id="SSF50978">
    <property type="entry name" value="WD40 repeat-like"/>
    <property type="match status" value="1"/>
</dbReference>
<keyword evidence="1 3" id="KW-0853">WD repeat</keyword>
<dbReference type="InterPro" id="IPR036322">
    <property type="entry name" value="WD40_repeat_dom_sf"/>
</dbReference>
<evidence type="ECO:0000256" key="3">
    <source>
        <dbReference type="PROSITE-ProRule" id="PRU00221"/>
    </source>
</evidence>
<accession>A0AAD6VEE8</accession>
<sequence>MDSRDLWLSGFVETTPKRANPEPSNDPIVISDDETDSVYEVARNLVSSRNTRTRSMSMNSDIQLVEKREVIDLSVMSDEEDSARSNSKIPTANLKAKKVAFAQSGTLAPSRALPTTLQKLAPTNLPGPSSRKKVINRGPPSTIVRNTQKLRMKNGYITIDSDSEDSEDEYLHTTAMNPFQHPPPAMSSVHPDEVSVQHQVESMLSRKRRFVDISHGYVPPAPSFTSTTDVYIWDILHEYKLLPYFRPRPRFLSRKRARLGEALDMNHYARTVHFRRAGGSVNGILQHNGQVVVCSNTVGGDMTGDATTDPYNKAGTLISWSKRDPLSTIDLEQGEAENLDRKHYSVHCIAYDPTNNILASSAADDFVRTWTFEDDGDDNPYSKMHDRQYEVRGKPASPHELVFKPGTSILAVGEQRLTIENIPEGGIHTFDLVNKKDQNAHVTGSIAWGSAASSSLIFALSEPVMQDNHRGQHKAFDTVALMKAFDFYTSEAGEAGDALCVDSTGSTAALVTNDGSNSTLRIYDVARKQGTATHNWRLEPFAPEAREVNSMAFSFDGIYLALGREDNCTHVYDSRMLERGVLFDFRHSEAQDSDRNHQFYGVVGIKWVESRSPRPRLGLVTGGNDGCVRLWDPLRAKDEGAIIAQTDSDIAAFNLGDRFQGEHELVVGDSSGALYIMDGHANM</sequence>
<gene>
    <name evidence="5" type="ORF">GGX14DRAFT_697540</name>
</gene>
<keyword evidence="2" id="KW-0677">Repeat</keyword>
<dbReference type="InterPro" id="IPR050349">
    <property type="entry name" value="WD_LIS1/nudF_dynein_reg"/>
</dbReference>
<keyword evidence="6" id="KW-1185">Reference proteome</keyword>
<evidence type="ECO:0000256" key="1">
    <source>
        <dbReference type="ARBA" id="ARBA00022574"/>
    </source>
</evidence>
<dbReference type="EMBL" id="JARJCW010000028">
    <property type="protein sequence ID" value="KAJ7210526.1"/>
    <property type="molecule type" value="Genomic_DNA"/>
</dbReference>
<dbReference type="Gene3D" id="2.130.10.10">
    <property type="entry name" value="YVTN repeat-like/Quinoprotein amine dehydrogenase"/>
    <property type="match status" value="1"/>
</dbReference>
<dbReference type="Proteomes" id="UP001219525">
    <property type="component" value="Unassembled WGS sequence"/>
</dbReference>
<dbReference type="PROSITE" id="PS50082">
    <property type="entry name" value="WD_REPEATS_2"/>
    <property type="match status" value="2"/>
</dbReference>
<feature type="region of interest" description="Disordered" evidence="4">
    <location>
        <begin position="121"/>
        <end position="141"/>
    </location>
</feature>
<evidence type="ECO:0000256" key="2">
    <source>
        <dbReference type="ARBA" id="ARBA00022737"/>
    </source>
</evidence>
<feature type="repeat" description="WD" evidence="3">
    <location>
        <begin position="619"/>
        <end position="632"/>
    </location>
</feature>
<reference evidence="5" key="1">
    <citation type="submission" date="2023-03" db="EMBL/GenBank/DDBJ databases">
        <title>Massive genome expansion in bonnet fungi (Mycena s.s.) driven by repeated elements and novel gene families across ecological guilds.</title>
        <authorList>
            <consortium name="Lawrence Berkeley National Laboratory"/>
            <person name="Harder C.B."/>
            <person name="Miyauchi S."/>
            <person name="Viragh M."/>
            <person name="Kuo A."/>
            <person name="Thoen E."/>
            <person name="Andreopoulos B."/>
            <person name="Lu D."/>
            <person name="Skrede I."/>
            <person name="Drula E."/>
            <person name="Henrissat B."/>
            <person name="Morin E."/>
            <person name="Kohler A."/>
            <person name="Barry K."/>
            <person name="LaButti K."/>
            <person name="Morin E."/>
            <person name="Salamov A."/>
            <person name="Lipzen A."/>
            <person name="Mereny Z."/>
            <person name="Hegedus B."/>
            <person name="Baldrian P."/>
            <person name="Stursova M."/>
            <person name="Weitz H."/>
            <person name="Taylor A."/>
            <person name="Grigoriev I.V."/>
            <person name="Nagy L.G."/>
            <person name="Martin F."/>
            <person name="Kauserud H."/>
        </authorList>
    </citation>
    <scope>NUCLEOTIDE SEQUENCE</scope>
    <source>
        <strain evidence="5">9144</strain>
    </source>
</reference>
<organism evidence="5 6">
    <name type="scientific">Mycena pura</name>
    <dbReference type="NCBI Taxonomy" id="153505"/>
    <lineage>
        <taxon>Eukaryota</taxon>
        <taxon>Fungi</taxon>
        <taxon>Dikarya</taxon>
        <taxon>Basidiomycota</taxon>
        <taxon>Agaricomycotina</taxon>
        <taxon>Agaricomycetes</taxon>
        <taxon>Agaricomycetidae</taxon>
        <taxon>Agaricales</taxon>
        <taxon>Marasmiineae</taxon>
        <taxon>Mycenaceae</taxon>
        <taxon>Mycena</taxon>
    </lineage>
</organism>
<dbReference type="Pfam" id="PF00400">
    <property type="entry name" value="WD40"/>
    <property type="match status" value="3"/>
</dbReference>
<dbReference type="InterPro" id="IPR001680">
    <property type="entry name" value="WD40_rpt"/>
</dbReference>
<dbReference type="PANTHER" id="PTHR44129">
    <property type="entry name" value="WD REPEAT-CONTAINING PROTEIN POP1"/>
    <property type="match status" value="1"/>
</dbReference>
<dbReference type="SMART" id="SM00320">
    <property type="entry name" value="WD40"/>
    <property type="match status" value="3"/>
</dbReference>
<feature type="repeat" description="WD" evidence="3">
    <location>
        <begin position="339"/>
        <end position="370"/>
    </location>
</feature>
<evidence type="ECO:0000313" key="5">
    <source>
        <dbReference type="EMBL" id="KAJ7210526.1"/>
    </source>
</evidence>
<comment type="caution">
    <text evidence="5">The sequence shown here is derived from an EMBL/GenBank/DDBJ whole genome shotgun (WGS) entry which is preliminary data.</text>
</comment>
<name>A0AAD6VEE8_9AGAR</name>
<dbReference type="AlphaFoldDB" id="A0AAD6VEE8"/>
<evidence type="ECO:0000313" key="6">
    <source>
        <dbReference type="Proteomes" id="UP001219525"/>
    </source>
</evidence>
<protein>
    <submittedName>
        <fullName evidence="5">WD40-repeat-containing domain protein</fullName>
    </submittedName>
</protein>
<proteinExistence type="predicted"/>
<evidence type="ECO:0000256" key="4">
    <source>
        <dbReference type="SAM" id="MobiDB-lite"/>
    </source>
</evidence>